<sequence length="400" mass="42403">MLALLVVLSLLFAWALAADRLARWSITAPLAFAVAGIVLTRGYDPAVPLDLEAHSTYRGVELVLAVLLFVDATEAEQYEELEQRSVGEGRLLFLALPVSVVLATLAGAAVFPGTNWWLLGVTALVVMPMDLAPISMFLRDRRVPLRVRAALNIEGGFSDGLISPLFVFCIANLVRAHSSSFADLVVRAVKEAGLAVVVGIVLGYLASQLVRRALGAGWASAGTLRLASLVLPFMAYATSVLVGGNGFVAAFVTGLCYSAAAHAVGGNNLELVHDMAQLMAFAVWFTFGKLTADEFASGIGWGVVLYGLLALTVLRFVPVYFAVAGKGFDRPERCALGWLGSRGVTSIVFAVLAVTQLPPAEGRFVVNAMCATVLLSVVLHGVSVVPVARWFERRATAGTK</sequence>
<evidence type="ECO:0000256" key="5">
    <source>
        <dbReference type="ARBA" id="ARBA00022989"/>
    </source>
</evidence>
<feature type="transmembrane region" description="Helical" evidence="8">
    <location>
        <begin position="364"/>
        <end position="391"/>
    </location>
</feature>
<dbReference type="PANTHER" id="PTHR32507">
    <property type="entry name" value="NA(+)/H(+) ANTIPORTER 1"/>
    <property type="match status" value="1"/>
</dbReference>
<reference evidence="10 11" key="1">
    <citation type="submission" date="2016-08" db="EMBL/GenBank/DDBJ databases">
        <title>The complete genome of Streptomyces subrutilus 10-1-1.</title>
        <authorList>
            <person name="Chen X."/>
        </authorList>
    </citation>
    <scope>NUCLEOTIDE SEQUENCE [LARGE SCALE GENOMIC DNA]</scope>
    <source>
        <strain evidence="10 11">10-1-1</strain>
    </source>
</reference>
<evidence type="ECO:0000313" key="10">
    <source>
        <dbReference type="EMBL" id="OEJ32229.1"/>
    </source>
</evidence>
<protein>
    <submittedName>
        <fullName evidence="10">Sodium:proton exchanger</fullName>
    </submittedName>
</protein>
<dbReference type="PANTHER" id="PTHR32507:SF8">
    <property type="entry name" value="CNH1P"/>
    <property type="match status" value="1"/>
</dbReference>
<feature type="transmembrane region" description="Helical" evidence="8">
    <location>
        <begin position="27"/>
        <end position="43"/>
    </location>
</feature>
<name>A0A1E5PRQ8_9ACTN</name>
<feature type="transmembrane region" description="Helical" evidence="8">
    <location>
        <begin position="222"/>
        <end position="241"/>
    </location>
</feature>
<dbReference type="OrthoDB" id="4174405at2"/>
<evidence type="ECO:0000256" key="3">
    <source>
        <dbReference type="ARBA" id="ARBA00022449"/>
    </source>
</evidence>
<dbReference type="AlphaFoldDB" id="A0A1E5PRQ8"/>
<evidence type="ECO:0000256" key="8">
    <source>
        <dbReference type="SAM" id="Phobius"/>
    </source>
</evidence>
<feature type="transmembrane region" description="Helical" evidence="8">
    <location>
        <begin position="193"/>
        <end position="210"/>
    </location>
</feature>
<keyword evidence="11" id="KW-1185">Reference proteome</keyword>
<evidence type="ECO:0000256" key="2">
    <source>
        <dbReference type="ARBA" id="ARBA00022448"/>
    </source>
</evidence>
<evidence type="ECO:0000256" key="1">
    <source>
        <dbReference type="ARBA" id="ARBA00004651"/>
    </source>
</evidence>
<dbReference type="Proteomes" id="UP000095705">
    <property type="component" value="Unassembled WGS sequence"/>
</dbReference>
<feature type="transmembrane region" description="Helical" evidence="8">
    <location>
        <begin position="150"/>
        <end position="173"/>
    </location>
</feature>
<dbReference type="GO" id="GO:0005886">
    <property type="term" value="C:plasma membrane"/>
    <property type="evidence" value="ECO:0007669"/>
    <property type="project" value="UniProtKB-SubCell"/>
</dbReference>
<dbReference type="EMBL" id="MEHK01000001">
    <property type="protein sequence ID" value="OEJ32229.1"/>
    <property type="molecule type" value="Genomic_DNA"/>
</dbReference>
<organism evidence="10 11">
    <name type="scientific">Streptomyces subrutilus</name>
    <dbReference type="NCBI Taxonomy" id="36818"/>
    <lineage>
        <taxon>Bacteria</taxon>
        <taxon>Bacillati</taxon>
        <taxon>Actinomycetota</taxon>
        <taxon>Actinomycetes</taxon>
        <taxon>Kitasatosporales</taxon>
        <taxon>Streptomycetaceae</taxon>
        <taxon>Streptomyces</taxon>
    </lineage>
</organism>
<dbReference type="STRING" id="36818.BGK67_13570"/>
<dbReference type="RefSeq" id="WP_069920508.1">
    <property type="nucleotide sequence ID" value="NZ_MEHK01000001.1"/>
</dbReference>
<feature type="transmembrane region" description="Helical" evidence="8">
    <location>
        <begin position="91"/>
        <end position="111"/>
    </location>
</feature>
<accession>A0A1E5PRQ8</accession>
<evidence type="ECO:0000256" key="4">
    <source>
        <dbReference type="ARBA" id="ARBA00022692"/>
    </source>
</evidence>
<feature type="transmembrane region" description="Helical" evidence="8">
    <location>
        <begin position="117"/>
        <end position="138"/>
    </location>
</feature>
<evidence type="ECO:0000256" key="7">
    <source>
        <dbReference type="ARBA" id="ARBA00023136"/>
    </source>
</evidence>
<gene>
    <name evidence="10" type="ORF">BGK67_13570</name>
</gene>
<dbReference type="Pfam" id="PF00999">
    <property type="entry name" value="Na_H_Exchanger"/>
    <property type="match status" value="1"/>
</dbReference>
<comment type="caution">
    <text evidence="10">The sequence shown here is derived from an EMBL/GenBank/DDBJ whole genome shotgun (WGS) entry which is preliminary data.</text>
</comment>
<keyword evidence="4 8" id="KW-0812">Transmembrane</keyword>
<dbReference type="InterPro" id="IPR006153">
    <property type="entry name" value="Cation/H_exchanger_TM"/>
</dbReference>
<dbReference type="GO" id="GO:1902600">
    <property type="term" value="P:proton transmembrane transport"/>
    <property type="evidence" value="ECO:0007669"/>
    <property type="project" value="InterPro"/>
</dbReference>
<keyword evidence="7 8" id="KW-0472">Membrane</keyword>
<evidence type="ECO:0000259" key="9">
    <source>
        <dbReference type="Pfam" id="PF00999"/>
    </source>
</evidence>
<evidence type="ECO:0000256" key="6">
    <source>
        <dbReference type="ARBA" id="ARBA00023065"/>
    </source>
</evidence>
<keyword evidence="5 8" id="KW-1133">Transmembrane helix</keyword>
<keyword evidence="3" id="KW-0050">Antiport</keyword>
<feature type="transmembrane region" description="Helical" evidence="8">
    <location>
        <begin position="299"/>
        <end position="323"/>
    </location>
</feature>
<keyword evidence="2" id="KW-0813">Transport</keyword>
<keyword evidence="6" id="KW-0406">Ion transport</keyword>
<feature type="transmembrane region" description="Helical" evidence="8">
    <location>
        <begin position="335"/>
        <end position="358"/>
    </location>
</feature>
<evidence type="ECO:0000313" key="11">
    <source>
        <dbReference type="Proteomes" id="UP000095705"/>
    </source>
</evidence>
<dbReference type="GO" id="GO:0015297">
    <property type="term" value="F:antiporter activity"/>
    <property type="evidence" value="ECO:0007669"/>
    <property type="project" value="UniProtKB-KW"/>
</dbReference>
<proteinExistence type="predicted"/>
<comment type="subcellular location">
    <subcellularLocation>
        <location evidence="1">Cell membrane</location>
        <topology evidence="1">Multi-pass membrane protein</topology>
    </subcellularLocation>
</comment>
<feature type="domain" description="Cation/H+ exchanger transmembrane" evidence="9">
    <location>
        <begin position="8"/>
        <end position="390"/>
    </location>
</feature>